<protein>
    <submittedName>
        <fullName evidence="3">Thiamine-monophosphate kinase</fullName>
        <ecNumber evidence="3">2.7.4.16</ecNumber>
    </submittedName>
</protein>
<keyword evidence="3" id="KW-0808">Transferase</keyword>
<dbReference type="GO" id="GO:0009030">
    <property type="term" value="F:thiamine-phosphate kinase activity"/>
    <property type="evidence" value="ECO:0007669"/>
    <property type="project" value="UniProtKB-EC"/>
</dbReference>
<evidence type="ECO:0000259" key="1">
    <source>
        <dbReference type="Pfam" id="PF00586"/>
    </source>
</evidence>
<dbReference type="EC" id="2.7.4.16" evidence="3"/>
<feature type="domain" description="PurM-like C-terminal" evidence="2">
    <location>
        <begin position="202"/>
        <end position="310"/>
    </location>
</feature>
<dbReference type="InterPro" id="IPR006283">
    <property type="entry name" value="ThiL-like"/>
</dbReference>
<keyword evidence="3" id="KW-0418">Kinase</keyword>
<dbReference type="PANTHER" id="PTHR30270:SF0">
    <property type="entry name" value="THIAMINE-MONOPHOSPHATE KINASE"/>
    <property type="match status" value="1"/>
</dbReference>
<organism evidence="3 4">
    <name type="scientific">Candidatus Lokiarchaeum ossiferum</name>
    <dbReference type="NCBI Taxonomy" id="2951803"/>
    <lineage>
        <taxon>Archaea</taxon>
        <taxon>Promethearchaeati</taxon>
        <taxon>Promethearchaeota</taxon>
        <taxon>Promethearchaeia</taxon>
        <taxon>Promethearchaeales</taxon>
        <taxon>Promethearchaeaceae</taxon>
        <taxon>Candidatus Lokiarchaeum</taxon>
    </lineage>
</organism>
<feature type="domain" description="PurM-like N-terminal" evidence="1">
    <location>
        <begin position="43"/>
        <end position="151"/>
    </location>
</feature>
<dbReference type="InterPro" id="IPR016188">
    <property type="entry name" value="PurM-like_N"/>
</dbReference>
<dbReference type="InterPro" id="IPR036676">
    <property type="entry name" value="PurM-like_C_sf"/>
</dbReference>
<dbReference type="InterPro" id="IPR010918">
    <property type="entry name" value="PurM-like_C_dom"/>
</dbReference>
<evidence type="ECO:0000313" key="4">
    <source>
        <dbReference type="Proteomes" id="UP001208689"/>
    </source>
</evidence>
<gene>
    <name evidence="3" type="ORF">NEF87_004664</name>
</gene>
<dbReference type="Proteomes" id="UP001208689">
    <property type="component" value="Chromosome"/>
</dbReference>
<evidence type="ECO:0000313" key="3">
    <source>
        <dbReference type="EMBL" id="UYP48379.1"/>
    </source>
</evidence>
<dbReference type="Pfam" id="PF00586">
    <property type="entry name" value="AIRS"/>
    <property type="match status" value="1"/>
</dbReference>
<dbReference type="EMBL" id="CP104013">
    <property type="protein sequence ID" value="UYP48379.1"/>
    <property type="molecule type" value="Genomic_DNA"/>
</dbReference>
<dbReference type="Pfam" id="PF02769">
    <property type="entry name" value="AIRS_C"/>
    <property type="match status" value="1"/>
</dbReference>
<sequence>MLDDIIERFKNSRNIQEKEKLKPILNQIREQGYKSEQIYASIGEDSAAIRLTPESEDLILISTDALLPQFVIKSPYGAGFSSIYVGIDDIMAAGGIPIACTSTVEYADPKLGEQIFKGMLKATNKFHIPLIRGHTTTDSENTHLTTTIIGTAKISHFLSAKNAQIGNFIAIVWDIDGKPAAANKYYWDTITMKETEEFYGKRDFIRNCIARKLITTCKDISNGGILGTLLQLLEYNKKGAILDIEKINQQYHSNRMPYTLLEFLFLFLTSGFIITGSNLTKSHCQAEIEKSKMIFYEIGEIIEGNSIYLQDEQKKKKLI</sequence>
<keyword evidence="4" id="KW-1185">Reference proteome</keyword>
<dbReference type="Gene3D" id="3.90.650.10">
    <property type="entry name" value="PurM-like C-terminal domain"/>
    <property type="match status" value="1"/>
</dbReference>
<reference evidence="3" key="1">
    <citation type="submission" date="2022-09" db="EMBL/GenBank/DDBJ databases">
        <title>Actin cytoskeleton and complex cell architecture in an #Asgard archaeon.</title>
        <authorList>
            <person name="Ponce Toledo R.I."/>
            <person name="Schleper C."/>
            <person name="Rodrigues Oliveira T."/>
            <person name="Wollweber F."/>
            <person name="Xu J."/>
            <person name="Rittmann S."/>
            <person name="Klingl A."/>
            <person name="Pilhofer M."/>
        </authorList>
    </citation>
    <scope>NUCLEOTIDE SEQUENCE</scope>
    <source>
        <strain evidence="3">B-35</strain>
    </source>
</reference>
<proteinExistence type="predicted"/>
<dbReference type="PANTHER" id="PTHR30270">
    <property type="entry name" value="THIAMINE-MONOPHOSPHATE KINASE"/>
    <property type="match status" value="1"/>
</dbReference>
<name>A0ABY6I0N5_9ARCH</name>
<dbReference type="Gene3D" id="3.30.1330.10">
    <property type="entry name" value="PurM-like, N-terminal domain"/>
    <property type="match status" value="1"/>
</dbReference>
<dbReference type="SUPFAM" id="SSF55326">
    <property type="entry name" value="PurM N-terminal domain-like"/>
    <property type="match status" value="1"/>
</dbReference>
<dbReference type="SUPFAM" id="SSF56042">
    <property type="entry name" value="PurM C-terminal domain-like"/>
    <property type="match status" value="1"/>
</dbReference>
<accession>A0ABY6I0N5</accession>
<evidence type="ECO:0000259" key="2">
    <source>
        <dbReference type="Pfam" id="PF02769"/>
    </source>
</evidence>
<dbReference type="InterPro" id="IPR036921">
    <property type="entry name" value="PurM-like_N_sf"/>
</dbReference>